<dbReference type="PANTHER" id="PTHR46063">
    <property type="entry name" value="KELCH DOMAIN-CONTAINING PROTEIN"/>
    <property type="match status" value="1"/>
</dbReference>
<evidence type="ECO:0000313" key="3">
    <source>
        <dbReference type="EMBL" id="KAK6340141.1"/>
    </source>
</evidence>
<feature type="region of interest" description="Disordered" evidence="1">
    <location>
        <begin position="393"/>
        <end position="416"/>
    </location>
</feature>
<feature type="compositionally biased region" description="Acidic residues" evidence="1">
    <location>
        <begin position="440"/>
        <end position="457"/>
    </location>
</feature>
<feature type="compositionally biased region" description="Gly residues" evidence="1">
    <location>
        <begin position="704"/>
        <end position="715"/>
    </location>
</feature>
<feature type="domain" description="DUF4110" evidence="2">
    <location>
        <begin position="613"/>
        <end position="701"/>
    </location>
</feature>
<feature type="compositionally biased region" description="Low complexity" evidence="1">
    <location>
        <begin position="589"/>
        <end position="614"/>
    </location>
</feature>
<dbReference type="Pfam" id="PF13422">
    <property type="entry name" value="DUF4110"/>
    <property type="match status" value="1"/>
</dbReference>
<name>A0AAV9UCU7_9PEZI</name>
<sequence>MAKDKKAKAADKKARTAAKSSKKAAKKEKKISSKRRPGQNADSDSDDQDIDAILNEYRLKQAQHMAIAETICPPPPVRANSLLMPHPTNSKELFLFGGEIYTGTPPVAKFYNDLYVYHTERNEWRSYTSPNSPMPRSGAAMTSNGQGKPELWLFGGEFSSPKQGIFYHYADFWKLDCSTREWSKIEAKGAPSGRSGHRMTHYKHYILLFGGFQATSPITTKYLNDLHIFDTTSHTWCTIPIPASYLAYPPPRSSFSFLPHEHGAVLFGGYSRVKAANTTNQAGTAAISHKKKGLGQKIKDLPHYHTDSYLLRFNITDPKQSKWEKRKRPGNMPTTRVGVTMAHHRGRGVMFGGVYDVEDSDEALESRFFEDMWVYAVVQNRFWEVRMRKSGKRVVKKEGAGGGGGGGGGGSKRDRGRQDEIELLKNLALLESKAGIVSTVEEDELMREPEKEEEEEETKNPLAKVEPSLTLPAARFNVALAVQGDWLYMYGGTFEKGDVEITFDEMYKVNLEKLDGVITIFKRESAVGGEEDMDVDDEDDEDDEDDDEEDEEDDEESEDEAEKAKAEEIKRKQEEGRKAKAARKEAEVETPLSPTSPTSPTFTDTTGTEITEPESALPLPLPFETLREFFVRTSEAFQAEVVEELRFKPVSVAEATTVKEIRTAAFEMAERRWWDVREEVREEERKLEELGVTESVVMTDKDGGGGASGGGPRRR</sequence>
<feature type="compositionally biased region" description="Acidic residues" evidence="1">
    <location>
        <begin position="529"/>
        <end position="561"/>
    </location>
</feature>
<dbReference type="InterPro" id="IPR015915">
    <property type="entry name" value="Kelch-typ_b-propeller"/>
</dbReference>
<organism evidence="3 4">
    <name type="scientific">Orbilia blumenaviensis</name>
    <dbReference type="NCBI Taxonomy" id="1796055"/>
    <lineage>
        <taxon>Eukaryota</taxon>
        <taxon>Fungi</taxon>
        <taxon>Dikarya</taxon>
        <taxon>Ascomycota</taxon>
        <taxon>Pezizomycotina</taxon>
        <taxon>Orbiliomycetes</taxon>
        <taxon>Orbiliales</taxon>
        <taxon>Orbiliaceae</taxon>
        <taxon>Orbilia</taxon>
    </lineage>
</organism>
<feature type="compositionally biased region" description="Basic and acidic residues" evidence="1">
    <location>
        <begin position="1"/>
        <end position="14"/>
    </location>
</feature>
<dbReference type="Proteomes" id="UP001373714">
    <property type="component" value="Unassembled WGS sequence"/>
</dbReference>
<feature type="region of interest" description="Disordered" evidence="1">
    <location>
        <begin position="525"/>
        <end position="619"/>
    </location>
</feature>
<feature type="region of interest" description="Disordered" evidence="1">
    <location>
        <begin position="1"/>
        <end position="48"/>
    </location>
</feature>
<dbReference type="AlphaFoldDB" id="A0AAV9UCU7"/>
<evidence type="ECO:0000313" key="4">
    <source>
        <dbReference type="Proteomes" id="UP001373714"/>
    </source>
</evidence>
<proteinExistence type="predicted"/>
<dbReference type="EMBL" id="JAVHNS010000011">
    <property type="protein sequence ID" value="KAK6340141.1"/>
    <property type="molecule type" value="Genomic_DNA"/>
</dbReference>
<feature type="compositionally biased region" description="Basic residues" evidence="1">
    <location>
        <begin position="20"/>
        <end position="37"/>
    </location>
</feature>
<keyword evidence="4" id="KW-1185">Reference proteome</keyword>
<evidence type="ECO:0000259" key="2">
    <source>
        <dbReference type="Pfam" id="PF13422"/>
    </source>
</evidence>
<dbReference type="InterPro" id="IPR052588">
    <property type="entry name" value="Kelch_domain_protein"/>
</dbReference>
<dbReference type="SUPFAM" id="SSF117281">
    <property type="entry name" value="Kelch motif"/>
    <property type="match status" value="1"/>
</dbReference>
<evidence type="ECO:0000256" key="1">
    <source>
        <dbReference type="SAM" id="MobiDB-lite"/>
    </source>
</evidence>
<comment type="caution">
    <text evidence="3">The sequence shown here is derived from an EMBL/GenBank/DDBJ whole genome shotgun (WGS) entry which is preliminary data.</text>
</comment>
<dbReference type="PANTHER" id="PTHR46063:SF1">
    <property type="entry name" value="KELCH DOMAIN-CONTAINING PROTEIN 4"/>
    <property type="match status" value="1"/>
</dbReference>
<gene>
    <name evidence="3" type="ORF">TWF730_001911</name>
</gene>
<accession>A0AAV9UCU7</accession>
<feature type="region of interest" description="Disordered" evidence="1">
    <location>
        <begin position="691"/>
        <end position="715"/>
    </location>
</feature>
<feature type="compositionally biased region" description="Gly residues" evidence="1">
    <location>
        <begin position="400"/>
        <end position="410"/>
    </location>
</feature>
<protein>
    <recommendedName>
        <fullName evidence="2">DUF4110 domain-containing protein</fullName>
    </recommendedName>
</protein>
<feature type="region of interest" description="Disordered" evidence="1">
    <location>
        <begin position="440"/>
        <end position="465"/>
    </location>
</feature>
<dbReference type="InterPro" id="IPR025183">
    <property type="entry name" value="DUF4110"/>
</dbReference>
<reference evidence="3 4" key="1">
    <citation type="submission" date="2019-10" db="EMBL/GenBank/DDBJ databases">
        <authorList>
            <person name="Palmer J.M."/>
        </authorList>
    </citation>
    <scope>NUCLEOTIDE SEQUENCE [LARGE SCALE GENOMIC DNA]</scope>
    <source>
        <strain evidence="3 4">TWF730</strain>
    </source>
</reference>
<dbReference type="Pfam" id="PF24681">
    <property type="entry name" value="Kelch_KLHDC2_KLHL20_DRC7"/>
    <property type="match status" value="1"/>
</dbReference>
<feature type="compositionally biased region" description="Basic and acidic residues" evidence="1">
    <location>
        <begin position="562"/>
        <end position="587"/>
    </location>
</feature>
<dbReference type="Gene3D" id="2.120.10.80">
    <property type="entry name" value="Kelch-type beta propeller"/>
    <property type="match status" value="2"/>
</dbReference>